<evidence type="ECO:0000256" key="1">
    <source>
        <dbReference type="SAM" id="MobiDB-lite"/>
    </source>
</evidence>
<feature type="region of interest" description="Disordered" evidence="1">
    <location>
        <begin position="225"/>
        <end position="303"/>
    </location>
</feature>
<comment type="caution">
    <text evidence="3">The sequence shown here is derived from an EMBL/GenBank/DDBJ whole genome shotgun (WGS) entry which is preliminary data.</text>
</comment>
<keyword evidence="2" id="KW-0732">Signal</keyword>
<evidence type="ECO:0000256" key="2">
    <source>
        <dbReference type="SAM" id="SignalP"/>
    </source>
</evidence>
<feature type="region of interest" description="Disordered" evidence="1">
    <location>
        <begin position="421"/>
        <end position="465"/>
    </location>
</feature>
<feature type="compositionally biased region" description="Polar residues" evidence="1">
    <location>
        <begin position="426"/>
        <end position="441"/>
    </location>
</feature>
<protein>
    <submittedName>
        <fullName evidence="3">Uncharacterized protein</fullName>
    </submittedName>
</protein>
<proteinExistence type="predicted"/>
<feature type="compositionally biased region" description="Polar residues" evidence="1">
    <location>
        <begin position="229"/>
        <end position="240"/>
    </location>
</feature>
<feature type="region of interest" description="Disordered" evidence="1">
    <location>
        <begin position="630"/>
        <end position="668"/>
    </location>
</feature>
<dbReference type="Proteomes" id="UP001431783">
    <property type="component" value="Unassembled WGS sequence"/>
</dbReference>
<evidence type="ECO:0000313" key="3">
    <source>
        <dbReference type="EMBL" id="KAK9878043.1"/>
    </source>
</evidence>
<feature type="compositionally biased region" description="Acidic residues" evidence="1">
    <location>
        <begin position="646"/>
        <end position="657"/>
    </location>
</feature>
<keyword evidence="4" id="KW-1185">Reference proteome</keyword>
<reference evidence="3 4" key="1">
    <citation type="submission" date="2023-03" db="EMBL/GenBank/DDBJ databases">
        <title>Genome insight into feeding habits of ladybird beetles.</title>
        <authorList>
            <person name="Li H.-S."/>
            <person name="Huang Y.-H."/>
            <person name="Pang H."/>
        </authorList>
    </citation>
    <scope>NUCLEOTIDE SEQUENCE [LARGE SCALE GENOMIC DNA]</scope>
    <source>
        <strain evidence="3">SYSU_2023b</strain>
        <tissue evidence="3">Whole body</tissue>
    </source>
</reference>
<feature type="compositionally biased region" description="Polar residues" evidence="1">
    <location>
        <begin position="630"/>
        <end position="641"/>
    </location>
</feature>
<dbReference type="AlphaFoldDB" id="A0AAW1UBP8"/>
<accession>A0AAW1UBP8</accession>
<evidence type="ECO:0000313" key="4">
    <source>
        <dbReference type="Proteomes" id="UP001431783"/>
    </source>
</evidence>
<name>A0AAW1UBP8_9CUCU</name>
<feature type="signal peptide" evidence="2">
    <location>
        <begin position="1"/>
        <end position="21"/>
    </location>
</feature>
<gene>
    <name evidence="3" type="ORF">WA026_020671</name>
</gene>
<sequence length="699" mass="79823">MMMHVVSSLVISAVLSVPIHSKNFTLWSINISRILKDYKILETTEMSLNLNIPKIAITPEAEEDDDNNFLNLNEALTDIEELFDDTVSARRRSFQKKLKIKVVDTDGYNTAMEDIEASDDEEIVIIRKHSFPIVVESFDMEKYSTEENIEIAENKSFGYQHLNMKSSESNNSVDFKNTNGSCNMAAVTDAEDYDTENEIDEYNGTSEDEFNLNDYETMQAIRISDDMQQRQQAPSSSSITFAVPEVRTRRKPPTFSQIMKAKAVKSNDKKARRRKKFRVSASKSNHPEKSEESDSSEIESNERKSKAAIISMNSLNYESELEEDAQLPFPVCKKMFVKTKTFLQMPNCNVQDVTDTEDIECDIDLSRRRISVDNAIVQKQLDEMASCYSFTKDKNEAKDLEYESAANVPKMNIKEDKICKSKKQPPCSTRNNLEVVSNQDAGGTDIENIGSSSENEEPETQKDEKYFGDTEEEIFEVDFTVDTEDSPEVNLPPTTRTLIIAEESKSLVPTVRIFPLDEIILTESDIEIHSTDEESFNSVEEKEDNDDFKILLNSQLPNFEDGLVSVSENFIPPRHAINNIEETGTDIEDLYEENQKNMNGEIYNYKGQYLIPHNTSSSRTDSKKQNLNYEISGPSNLSVINGENEPFTDMENLESTDDEQHNPSRNKITHFNPKVMKNHTTPIKIILTQMILLYLRMMK</sequence>
<organism evidence="3 4">
    <name type="scientific">Henosepilachna vigintioctopunctata</name>
    <dbReference type="NCBI Taxonomy" id="420089"/>
    <lineage>
        <taxon>Eukaryota</taxon>
        <taxon>Metazoa</taxon>
        <taxon>Ecdysozoa</taxon>
        <taxon>Arthropoda</taxon>
        <taxon>Hexapoda</taxon>
        <taxon>Insecta</taxon>
        <taxon>Pterygota</taxon>
        <taxon>Neoptera</taxon>
        <taxon>Endopterygota</taxon>
        <taxon>Coleoptera</taxon>
        <taxon>Polyphaga</taxon>
        <taxon>Cucujiformia</taxon>
        <taxon>Coccinelloidea</taxon>
        <taxon>Coccinellidae</taxon>
        <taxon>Epilachninae</taxon>
        <taxon>Epilachnini</taxon>
        <taxon>Henosepilachna</taxon>
    </lineage>
</organism>
<feature type="chain" id="PRO_5043407829" evidence="2">
    <location>
        <begin position="22"/>
        <end position="699"/>
    </location>
</feature>
<dbReference type="EMBL" id="JARQZJ010000045">
    <property type="protein sequence ID" value="KAK9878043.1"/>
    <property type="molecule type" value="Genomic_DNA"/>
</dbReference>